<dbReference type="GO" id="GO:0007156">
    <property type="term" value="P:homophilic cell adhesion via plasma membrane adhesion molecules"/>
    <property type="evidence" value="ECO:0007669"/>
    <property type="project" value="InterPro"/>
</dbReference>
<dbReference type="PROSITE" id="PS50268">
    <property type="entry name" value="CADHERIN_2"/>
    <property type="match status" value="2"/>
</dbReference>
<proteinExistence type="predicted"/>
<gene>
    <name evidence="10" type="ORF">KC01_LOCUS3286</name>
</gene>
<dbReference type="Proteomes" id="UP001497482">
    <property type="component" value="Chromosome 10"/>
</dbReference>
<evidence type="ECO:0000256" key="5">
    <source>
        <dbReference type="ARBA" id="ARBA00022889"/>
    </source>
</evidence>
<dbReference type="PANTHER" id="PTHR24025">
    <property type="entry name" value="DESMOGLEIN FAMILY MEMBER"/>
    <property type="match status" value="1"/>
</dbReference>
<dbReference type="GO" id="GO:0016020">
    <property type="term" value="C:membrane"/>
    <property type="evidence" value="ECO:0007669"/>
    <property type="project" value="UniProtKB-SubCell"/>
</dbReference>
<protein>
    <recommendedName>
        <fullName evidence="9">Cadherin domain-containing protein</fullName>
    </recommendedName>
</protein>
<dbReference type="Gene3D" id="2.60.40.60">
    <property type="entry name" value="Cadherins"/>
    <property type="match status" value="2"/>
</dbReference>
<accession>A0AAV2J5P5</accession>
<keyword evidence="5" id="KW-0130">Cell adhesion</keyword>
<dbReference type="AlphaFoldDB" id="A0AAV2J5P5"/>
<evidence type="ECO:0000256" key="8">
    <source>
        <dbReference type="PROSITE-ProRule" id="PRU00043"/>
    </source>
</evidence>
<evidence type="ECO:0000259" key="9">
    <source>
        <dbReference type="PROSITE" id="PS50268"/>
    </source>
</evidence>
<evidence type="ECO:0000256" key="7">
    <source>
        <dbReference type="ARBA" id="ARBA00023136"/>
    </source>
</evidence>
<dbReference type="InterPro" id="IPR050971">
    <property type="entry name" value="Cadherin-domain_protein"/>
</dbReference>
<sequence length="182" mass="20145">MPSSTDAKHLIGVLLTEEKAKSTVYKARALEDLPVGTVVAWLETQDPDLGLGGQVRYSLANDYNGWFEVDKASGAIRLTKELDYETQQFYNLTVRAKDKGRPVSLLSVTFVEIEVVDVNENLYGPYFNQFALTGVIKENSRIGTTLLQVTANDEDDGRDGEIQYSIRDGSGLGRFTIDEETG</sequence>
<evidence type="ECO:0000256" key="1">
    <source>
        <dbReference type="ARBA" id="ARBA00004370"/>
    </source>
</evidence>
<organism evidence="10 11">
    <name type="scientific">Knipowitschia caucasica</name>
    <name type="common">Caucasian dwarf goby</name>
    <name type="synonym">Pomatoschistus caucasicus</name>
    <dbReference type="NCBI Taxonomy" id="637954"/>
    <lineage>
        <taxon>Eukaryota</taxon>
        <taxon>Metazoa</taxon>
        <taxon>Chordata</taxon>
        <taxon>Craniata</taxon>
        <taxon>Vertebrata</taxon>
        <taxon>Euteleostomi</taxon>
        <taxon>Actinopterygii</taxon>
        <taxon>Neopterygii</taxon>
        <taxon>Teleostei</taxon>
        <taxon>Neoteleostei</taxon>
        <taxon>Acanthomorphata</taxon>
        <taxon>Gobiaria</taxon>
        <taxon>Gobiiformes</taxon>
        <taxon>Gobioidei</taxon>
        <taxon>Gobiidae</taxon>
        <taxon>Gobiinae</taxon>
        <taxon>Knipowitschia</taxon>
    </lineage>
</organism>
<dbReference type="SMART" id="SM00112">
    <property type="entry name" value="CA"/>
    <property type="match status" value="1"/>
</dbReference>
<feature type="domain" description="Cadherin" evidence="9">
    <location>
        <begin position="21"/>
        <end position="127"/>
    </location>
</feature>
<dbReference type="PANTHER" id="PTHR24025:SF21">
    <property type="entry name" value="FAT ATYPICAL CADHERIN 3"/>
    <property type="match status" value="1"/>
</dbReference>
<keyword evidence="3" id="KW-0677">Repeat</keyword>
<evidence type="ECO:0000313" key="11">
    <source>
        <dbReference type="Proteomes" id="UP001497482"/>
    </source>
</evidence>
<feature type="domain" description="Cadherin" evidence="9">
    <location>
        <begin position="128"/>
        <end position="182"/>
    </location>
</feature>
<dbReference type="CDD" id="cd11304">
    <property type="entry name" value="Cadherin_repeat"/>
    <property type="match status" value="2"/>
</dbReference>
<dbReference type="InterPro" id="IPR015919">
    <property type="entry name" value="Cadherin-like_sf"/>
</dbReference>
<evidence type="ECO:0000256" key="6">
    <source>
        <dbReference type="ARBA" id="ARBA00022989"/>
    </source>
</evidence>
<keyword evidence="7" id="KW-0472">Membrane</keyword>
<dbReference type="GO" id="GO:0005509">
    <property type="term" value="F:calcium ion binding"/>
    <property type="evidence" value="ECO:0007669"/>
    <property type="project" value="UniProtKB-UniRule"/>
</dbReference>
<keyword evidence="6" id="KW-1133">Transmembrane helix</keyword>
<dbReference type="FunFam" id="2.60.40.60:FF:000015">
    <property type="entry name" value="FAT atypical cadherin 1"/>
    <property type="match status" value="1"/>
</dbReference>
<keyword evidence="11" id="KW-1185">Reference proteome</keyword>
<comment type="subcellular location">
    <subcellularLocation>
        <location evidence="1">Membrane</location>
    </subcellularLocation>
</comment>
<evidence type="ECO:0000256" key="4">
    <source>
        <dbReference type="ARBA" id="ARBA00022837"/>
    </source>
</evidence>
<evidence type="ECO:0000256" key="3">
    <source>
        <dbReference type="ARBA" id="ARBA00022737"/>
    </source>
</evidence>
<reference evidence="10 11" key="1">
    <citation type="submission" date="2024-04" db="EMBL/GenBank/DDBJ databases">
        <authorList>
            <person name="Waldvogel A.-M."/>
            <person name="Schoenle A."/>
        </authorList>
    </citation>
    <scope>NUCLEOTIDE SEQUENCE [LARGE SCALE GENOMIC DNA]</scope>
</reference>
<dbReference type="SUPFAM" id="SSF49313">
    <property type="entry name" value="Cadherin-like"/>
    <property type="match status" value="2"/>
</dbReference>
<evidence type="ECO:0000313" key="10">
    <source>
        <dbReference type="EMBL" id="CAL1571125.1"/>
    </source>
</evidence>
<dbReference type="InterPro" id="IPR002126">
    <property type="entry name" value="Cadherin-like_dom"/>
</dbReference>
<name>A0AAV2J5P5_KNICA</name>
<keyword evidence="2" id="KW-0812">Transmembrane</keyword>
<dbReference type="GO" id="GO:0005911">
    <property type="term" value="C:cell-cell junction"/>
    <property type="evidence" value="ECO:0007669"/>
    <property type="project" value="TreeGrafter"/>
</dbReference>
<dbReference type="EMBL" id="OZ035832">
    <property type="protein sequence ID" value="CAL1571125.1"/>
    <property type="molecule type" value="Genomic_DNA"/>
</dbReference>
<keyword evidence="4 8" id="KW-0106">Calcium</keyword>
<evidence type="ECO:0000256" key="2">
    <source>
        <dbReference type="ARBA" id="ARBA00022692"/>
    </source>
</evidence>
<dbReference type="Pfam" id="PF00028">
    <property type="entry name" value="Cadherin"/>
    <property type="match status" value="2"/>
</dbReference>
<dbReference type="PRINTS" id="PR00205">
    <property type="entry name" value="CADHERIN"/>
</dbReference>